<evidence type="ECO:0000313" key="3">
    <source>
        <dbReference type="Proteomes" id="UP000053958"/>
    </source>
</evidence>
<dbReference type="Proteomes" id="UP000053958">
    <property type="component" value="Unassembled WGS sequence"/>
</dbReference>
<dbReference type="GeneID" id="25320883"/>
<sequence length="102" mass="11436">GVRLLLFPFLETMIYIQWEPGKCPLCLARHNCIHPHSFIPCVVFLILCTVSFYVSLFYDSRLLTGAEFCLIRTMTARLLCCKVSNESCSASWGADSVTPVAV</sequence>
<keyword evidence="1" id="KW-1133">Transmembrane helix</keyword>
<keyword evidence="1" id="KW-0812">Transmembrane</keyword>
<name>A0A0F4YHS4_RASE3</name>
<dbReference type="AlphaFoldDB" id="A0A0F4YHS4"/>
<keyword evidence="3" id="KW-1185">Reference proteome</keyword>
<keyword evidence="1" id="KW-0472">Membrane</keyword>
<proteinExistence type="predicted"/>
<comment type="caution">
    <text evidence="2">The sequence shown here is derived from an EMBL/GenBank/DDBJ whole genome shotgun (WGS) entry which is preliminary data.</text>
</comment>
<protein>
    <submittedName>
        <fullName evidence="2">Uncharacterized protein</fullName>
    </submittedName>
</protein>
<evidence type="ECO:0000313" key="2">
    <source>
        <dbReference type="EMBL" id="KKA17431.1"/>
    </source>
</evidence>
<gene>
    <name evidence="2" type="ORF">T310_8673</name>
</gene>
<accession>A0A0F4YHS4</accession>
<feature type="non-terminal residue" evidence="2">
    <location>
        <position position="1"/>
    </location>
</feature>
<evidence type="ECO:0000256" key="1">
    <source>
        <dbReference type="SAM" id="Phobius"/>
    </source>
</evidence>
<reference evidence="2 3" key="1">
    <citation type="submission" date="2015-04" db="EMBL/GenBank/DDBJ databases">
        <authorList>
            <person name="Heijne W.H."/>
            <person name="Fedorova N.D."/>
            <person name="Nierman W.C."/>
            <person name="Vollebregt A.W."/>
            <person name="Zhao Z."/>
            <person name="Wu L."/>
            <person name="Kumar M."/>
            <person name="Stam H."/>
            <person name="van den Berg M.A."/>
            <person name="Pel H.J."/>
        </authorList>
    </citation>
    <scope>NUCLEOTIDE SEQUENCE [LARGE SCALE GENOMIC DNA]</scope>
    <source>
        <strain evidence="2 3">CBS 393.64</strain>
    </source>
</reference>
<organism evidence="2 3">
    <name type="scientific">Rasamsonia emersonii (strain ATCC 16479 / CBS 393.64 / IMI 116815)</name>
    <dbReference type="NCBI Taxonomy" id="1408163"/>
    <lineage>
        <taxon>Eukaryota</taxon>
        <taxon>Fungi</taxon>
        <taxon>Dikarya</taxon>
        <taxon>Ascomycota</taxon>
        <taxon>Pezizomycotina</taxon>
        <taxon>Eurotiomycetes</taxon>
        <taxon>Eurotiomycetidae</taxon>
        <taxon>Eurotiales</taxon>
        <taxon>Trichocomaceae</taxon>
        <taxon>Rasamsonia</taxon>
    </lineage>
</organism>
<feature type="transmembrane region" description="Helical" evidence="1">
    <location>
        <begin position="37"/>
        <end position="58"/>
    </location>
</feature>
<dbReference type="EMBL" id="LASV01000653">
    <property type="protein sequence ID" value="KKA17431.1"/>
    <property type="molecule type" value="Genomic_DNA"/>
</dbReference>
<dbReference type="RefSeq" id="XP_013324043.1">
    <property type="nucleotide sequence ID" value="XM_013468589.1"/>
</dbReference>